<proteinExistence type="predicted"/>
<comment type="caution">
    <text evidence="1">The sequence shown here is derived from an EMBL/GenBank/DDBJ whole genome shotgun (WGS) entry which is preliminary data.</text>
</comment>
<sequence length="42" mass="4461">SSLGSGVASSIMDILNYSRIMIPQEIYTSGWGPPASQDMGEN</sequence>
<reference evidence="1" key="1">
    <citation type="journal article" date="2023" name="G3 (Bethesda)">
        <title>A reference genome for the long-term kleptoplast-retaining sea slug Elysia crispata morphotype clarki.</title>
        <authorList>
            <person name="Eastman K.E."/>
            <person name="Pendleton A.L."/>
            <person name="Shaikh M.A."/>
            <person name="Suttiyut T."/>
            <person name="Ogas R."/>
            <person name="Tomko P."/>
            <person name="Gavelis G."/>
            <person name="Widhalm J.R."/>
            <person name="Wisecaver J.H."/>
        </authorList>
    </citation>
    <scope>NUCLEOTIDE SEQUENCE</scope>
    <source>
        <strain evidence="1">ECLA1</strain>
    </source>
</reference>
<evidence type="ECO:0000313" key="2">
    <source>
        <dbReference type="Proteomes" id="UP001283361"/>
    </source>
</evidence>
<evidence type="ECO:0000313" key="1">
    <source>
        <dbReference type="EMBL" id="KAK3774218.1"/>
    </source>
</evidence>
<dbReference type="AlphaFoldDB" id="A0AAE0ZRE4"/>
<keyword evidence="2" id="KW-1185">Reference proteome</keyword>
<organism evidence="1 2">
    <name type="scientific">Elysia crispata</name>
    <name type="common">lettuce slug</name>
    <dbReference type="NCBI Taxonomy" id="231223"/>
    <lineage>
        <taxon>Eukaryota</taxon>
        <taxon>Metazoa</taxon>
        <taxon>Spiralia</taxon>
        <taxon>Lophotrochozoa</taxon>
        <taxon>Mollusca</taxon>
        <taxon>Gastropoda</taxon>
        <taxon>Heterobranchia</taxon>
        <taxon>Euthyneura</taxon>
        <taxon>Panpulmonata</taxon>
        <taxon>Sacoglossa</taxon>
        <taxon>Placobranchoidea</taxon>
        <taxon>Plakobranchidae</taxon>
        <taxon>Elysia</taxon>
    </lineage>
</organism>
<name>A0AAE0ZRE4_9GAST</name>
<protein>
    <submittedName>
        <fullName evidence="1">Uncharacterized protein</fullName>
    </submittedName>
</protein>
<dbReference type="Proteomes" id="UP001283361">
    <property type="component" value="Unassembled WGS sequence"/>
</dbReference>
<dbReference type="EMBL" id="JAWDGP010003449">
    <property type="protein sequence ID" value="KAK3774218.1"/>
    <property type="molecule type" value="Genomic_DNA"/>
</dbReference>
<accession>A0AAE0ZRE4</accession>
<gene>
    <name evidence="1" type="ORF">RRG08_057060</name>
</gene>
<feature type="non-terminal residue" evidence="1">
    <location>
        <position position="1"/>
    </location>
</feature>